<dbReference type="EMBL" id="LR593886">
    <property type="protein sequence ID" value="VTR92678.1"/>
    <property type="molecule type" value="Genomic_DNA"/>
</dbReference>
<organism evidence="1 2">
    <name type="scientific">Gemmata massiliana</name>
    <dbReference type="NCBI Taxonomy" id="1210884"/>
    <lineage>
        <taxon>Bacteria</taxon>
        <taxon>Pseudomonadati</taxon>
        <taxon>Planctomycetota</taxon>
        <taxon>Planctomycetia</taxon>
        <taxon>Gemmatales</taxon>
        <taxon>Gemmataceae</taxon>
        <taxon>Gemmata</taxon>
    </lineage>
</organism>
<dbReference type="PANTHER" id="PTHR22946">
    <property type="entry name" value="DIENELACTONE HYDROLASE DOMAIN-CONTAINING PROTEIN-RELATED"/>
    <property type="match status" value="1"/>
</dbReference>
<evidence type="ECO:0000313" key="1">
    <source>
        <dbReference type="EMBL" id="VTR92678.1"/>
    </source>
</evidence>
<dbReference type="Proteomes" id="UP000464178">
    <property type="component" value="Chromosome"/>
</dbReference>
<dbReference type="SUPFAM" id="SSF53474">
    <property type="entry name" value="alpha/beta-Hydrolases"/>
    <property type="match status" value="2"/>
</dbReference>
<dbReference type="InterPro" id="IPR050261">
    <property type="entry name" value="FrsA_esterase"/>
</dbReference>
<dbReference type="KEGG" id="gms:SOIL9_50360"/>
<gene>
    <name evidence="1" type="ORF">SOIL9_50360</name>
</gene>
<name>A0A6P2CU48_9BACT</name>
<evidence type="ECO:0000313" key="2">
    <source>
        <dbReference type="Proteomes" id="UP000464178"/>
    </source>
</evidence>
<dbReference type="InterPro" id="IPR029058">
    <property type="entry name" value="AB_hydrolase_fold"/>
</dbReference>
<protein>
    <submittedName>
        <fullName evidence="1">Uncharacterized protein</fullName>
    </submittedName>
</protein>
<sequence length="752" mass="81728">MLSRREALALPAAGLLSSHPFLQFVFAADTEDPTKVFSDGKKPTDARLGAPKTLNDYFPFIVPKTKEAWEARRKQLREQLLVATGLWPLPEKTPLNATVHGKIDKGDYTIEKVYFASTPGHYVSGNLYRPVGPDASKPVKFPGVLFAHGHWENGRLHDAGEKAGKTNVDGGGEPDMDRGRYFLQALPATLAKLGFVVFHYDMVGVADSTAIPHGKGFADADGELRLQSAMGLQTWNSVRALDFLAGLPDVDTKRLGMTGASGGGTQTFMLAAIDDRLAAVFPAVMVSTGMQGGCVCENCSLLRVNTGNVEIAGLFAPKPQAFSCANDWTKDFVRKGYPELEELYKLYGAATRVDAKEWLRYGHQYNVHAREFMYYWMRNYLMSKEEKVTEPAFKPVVPTSGLSVYDDKHPRPKDELGAKALREVMAKASDEQIAKLTPKDTESLKEFHRVVGTALRVMVNSAPPKGIMLSEWTGNFPFVRGALTRVGSHDAYHTSSTADLVAKLHAGSVSHPNEADYCHGDVLPFYVAEPKKRANQWALWLHPAGKSSLFEKGKLVPTAQAILDKNIGILAIDVLGTGEQVSGKPFAVDKGFAGYTYGYNRTLLAQRVHDALTAISFIRRSYLKSGFVLGGTEEKGNPVHIVGWDSFGPIAILAKALAGDAVAKTAADMNQFKFEDIKDTADPMLLPGAVKYGGLGSFLALCAPGEVLVHNHKGTGSGQVSRAAYEAAGAAKNLTRVSEKLDPAKVVEWLVK</sequence>
<dbReference type="RefSeq" id="WP_162667506.1">
    <property type="nucleotide sequence ID" value="NZ_LR593886.1"/>
</dbReference>
<proteinExistence type="predicted"/>
<keyword evidence="2" id="KW-1185">Reference proteome</keyword>
<reference evidence="1 2" key="1">
    <citation type="submission" date="2019-05" db="EMBL/GenBank/DDBJ databases">
        <authorList>
            <consortium name="Science for Life Laboratories"/>
        </authorList>
    </citation>
    <scope>NUCLEOTIDE SEQUENCE [LARGE SCALE GENOMIC DNA]</scope>
    <source>
        <strain evidence="1">Soil9</strain>
    </source>
</reference>
<accession>A0A6P2CU48</accession>
<dbReference type="AlphaFoldDB" id="A0A6P2CU48"/>
<dbReference type="Gene3D" id="3.40.50.1820">
    <property type="entry name" value="alpha/beta hydrolase"/>
    <property type="match status" value="2"/>
</dbReference>
<dbReference type="PANTHER" id="PTHR22946:SF8">
    <property type="entry name" value="ACETYL XYLAN ESTERASE DOMAIN-CONTAINING PROTEIN"/>
    <property type="match status" value="1"/>
</dbReference>